<accession>D5RU31</accession>
<feature type="compositionally biased region" description="Low complexity" evidence="1">
    <location>
        <begin position="39"/>
        <end position="50"/>
    </location>
</feature>
<dbReference type="Proteomes" id="UP000005324">
    <property type="component" value="Unassembled WGS sequence"/>
</dbReference>
<dbReference type="EMBL" id="ADVL01000909">
    <property type="protein sequence ID" value="EFH09188.1"/>
    <property type="molecule type" value="Genomic_DNA"/>
</dbReference>
<proteinExistence type="predicted"/>
<comment type="caution">
    <text evidence="2">The sequence shown here is derived from an EMBL/GenBank/DDBJ whole genome shotgun (WGS) entry which is preliminary data.</text>
</comment>
<dbReference type="AlphaFoldDB" id="D5RU31"/>
<organism evidence="2 3">
    <name type="scientific">Pseudoroseomonas cervicalis ATCC 49957</name>
    <dbReference type="NCBI Taxonomy" id="525371"/>
    <lineage>
        <taxon>Bacteria</taxon>
        <taxon>Pseudomonadati</taxon>
        <taxon>Pseudomonadota</taxon>
        <taxon>Alphaproteobacteria</taxon>
        <taxon>Acetobacterales</taxon>
        <taxon>Roseomonadaceae</taxon>
        <taxon>Roseomonas</taxon>
    </lineage>
</organism>
<reference evidence="2 3" key="1">
    <citation type="submission" date="2010-04" db="EMBL/GenBank/DDBJ databases">
        <authorList>
            <person name="Qin X."/>
            <person name="Bachman B."/>
            <person name="Battles P."/>
            <person name="Bell A."/>
            <person name="Bess C."/>
            <person name="Bickham C."/>
            <person name="Chaboub L."/>
            <person name="Chen D."/>
            <person name="Coyle M."/>
            <person name="Deiros D.R."/>
            <person name="Dinh H."/>
            <person name="Forbes L."/>
            <person name="Fowler G."/>
            <person name="Francisco L."/>
            <person name="Fu Q."/>
            <person name="Gubbala S."/>
            <person name="Hale W."/>
            <person name="Han Y."/>
            <person name="Hemphill L."/>
            <person name="Highlander S.K."/>
            <person name="Hirani K."/>
            <person name="Hogues M."/>
            <person name="Jackson L."/>
            <person name="Jakkamsetti A."/>
            <person name="Javaid M."/>
            <person name="Jiang H."/>
            <person name="Korchina V."/>
            <person name="Kovar C."/>
            <person name="Lara F."/>
            <person name="Lee S."/>
            <person name="Mata R."/>
            <person name="Mathew T."/>
            <person name="Moen C."/>
            <person name="Morales K."/>
            <person name="Munidasa M."/>
            <person name="Nazareth L."/>
            <person name="Ngo R."/>
            <person name="Nguyen L."/>
            <person name="Okwuonu G."/>
            <person name="Ongeri F."/>
            <person name="Patil S."/>
            <person name="Petrosino J."/>
            <person name="Pham C."/>
            <person name="Pham P."/>
            <person name="Pu L.-L."/>
            <person name="Puazo M."/>
            <person name="Raj R."/>
            <person name="Reid J."/>
            <person name="Rouhana J."/>
            <person name="Saada N."/>
            <person name="Shang Y."/>
            <person name="Simmons D."/>
            <person name="Thornton R."/>
            <person name="Warren J."/>
            <person name="Weissenberger G."/>
            <person name="Zhang J."/>
            <person name="Zhang L."/>
            <person name="Zhou C."/>
            <person name="Zhu D."/>
            <person name="Muzny D."/>
            <person name="Worley K."/>
            <person name="Gibbs R."/>
        </authorList>
    </citation>
    <scope>NUCLEOTIDE SEQUENCE [LARGE SCALE GENOMIC DNA]</scope>
    <source>
        <strain evidence="2 3">ATCC 49957</strain>
    </source>
</reference>
<sequence length="79" mass="8322">GRRSARTSCGPSTSPMRSARLATTTLRMATLRPARRWRSVATPSASTTSVAEKRRLAASYSVPSSVSRGSAPVGTSIGW</sequence>
<gene>
    <name evidence="2" type="ORF">HMPREF0731_4593</name>
</gene>
<feature type="region of interest" description="Disordered" evidence="1">
    <location>
        <begin position="38"/>
        <end position="79"/>
    </location>
</feature>
<dbReference type="HOGENOM" id="CLU_2595845_0_0_5"/>
<evidence type="ECO:0000313" key="3">
    <source>
        <dbReference type="Proteomes" id="UP000005324"/>
    </source>
</evidence>
<protein>
    <submittedName>
        <fullName evidence="2">Uncharacterized protein</fullName>
    </submittedName>
</protein>
<name>D5RU31_9PROT</name>
<keyword evidence="3" id="KW-1185">Reference proteome</keyword>
<evidence type="ECO:0000256" key="1">
    <source>
        <dbReference type="SAM" id="MobiDB-lite"/>
    </source>
</evidence>
<feature type="non-terminal residue" evidence="2">
    <location>
        <position position="1"/>
    </location>
</feature>
<evidence type="ECO:0000313" key="2">
    <source>
        <dbReference type="EMBL" id="EFH09188.1"/>
    </source>
</evidence>
<feature type="compositionally biased region" description="Low complexity" evidence="1">
    <location>
        <begin position="57"/>
        <end position="79"/>
    </location>
</feature>